<dbReference type="EMBL" id="RKLV01000006">
    <property type="protein sequence ID" value="MCX2819088.1"/>
    <property type="molecule type" value="Genomic_DNA"/>
</dbReference>
<dbReference type="PANTHER" id="PTHR42188">
    <property type="entry name" value="23S RRNA-SPECIFIC ENDONUCLEASE VAPC20"/>
    <property type="match status" value="1"/>
</dbReference>
<evidence type="ECO:0000313" key="2">
    <source>
        <dbReference type="EMBL" id="MCX2819088.1"/>
    </source>
</evidence>
<dbReference type="AlphaFoldDB" id="A0A9Q4C4F2"/>
<reference evidence="2" key="1">
    <citation type="submission" date="2022-09" db="EMBL/GenBank/DDBJ databases">
        <title>Haloadaptaus new haloarchaeum isolated from saline soil.</title>
        <authorList>
            <person name="Duran-Viseras A."/>
            <person name="Sanchez-Porro C."/>
            <person name="Ventosa A."/>
        </authorList>
    </citation>
    <scope>NUCLEOTIDE SEQUENCE</scope>
    <source>
        <strain evidence="2">F3-133</strain>
    </source>
</reference>
<dbReference type="Gene3D" id="3.40.50.1010">
    <property type="entry name" value="5'-nuclease"/>
    <property type="match status" value="1"/>
</dbReference>
<dbReference type="GO" id="GO:0016075">
    <property type="term" value="P:rRNA catabolic process"/>
    <property type="evidence" value="ECO:0007669"/>
    <property type="project" value="TreeGrafter"/>
</dbReference>
<comment type="caution">
    <text evidence="2">The sequence shown here is derived from an EMBL/GenBank/DDBJ whole genome shotgun (WGS) entry which is preliminary data.</text>
</comment>
<protein>
    <submittedName>
        <fullName evidence="2">PIN domain-containing protein</fullName>
    </submittedName>
</protein>
<evidence type="ECO:0000313" key="3">
    <source>
        <dbReference type="Proteomes" id="UP001149411"/>
    </source>
</evidence>
<keyword evidence="3" id="KW-1185">Reference proteome</keyword>
<proteinExistence type="predicted"/>
<dbReference type="InterPro" id="IPR029060">
    <property type="entry name" value="PIN-like_dom_sf"/>
</dbReference>
<dbReference type="Proteomes" id="UP001149411">
    <property type="component" value="Unassembled WGS sequence"/>
</dbReference>
<organism evidence="2 3">
    <name type="scientific">Halorutilus salinus</name>
    <dbReference type="NCBI Taxonomy" id="2487751"/>
    <lineage>
        <taxon>Archaea</taxon>
        <taxon>Methanobacteriati</taxon>
        <taxon>Methanobacteriota</taxon>
        <taxon>Stenosarchaea group</taxon>
        <taxon>Halobacteria</taxon>
        <taxon>Halorutilales</taxon>
        <taxon>Halorutilaceae</taxon>
        <taxon>Halorutilus</taxon>
    </lineage>
</organism>
<dbReference type="PANTHER" id="PTHR42188:SF1">
    <property type="entry name" value="23S RRNA-SPECIFIC ENDONUCLEASE VAPC20"/>
    <property type="match status" value="1"/>
</dbReference>
<dbReference type="RefSeq" id="WP_266087062.1">
    <property type="nucleotide sequence ID" value="NZ_RKLV01000006.1"/>
</dbReference>
<dbReference type="InterPro" id="IPR002716">
    <property type="entry name" value="PIN_dom"/>
</dbReference>
<feature type="domain" description="PIN" evidence="1">
    <location>
        <begin position="16"/>
        <end position="141"/>
    </location>
</feature>
<dbReference type="Pfam" id="PF01850">
    <property type="entry name" value="PIN"/>
    <property type="match status" value="1"/>
</dbReference>
<sequence length="150" mass="17216">MIERFEPKVEVPTGLFLDTSALFPYFDPDTEEHDEVKTFFKQLLSELQYRPLYTNQYVVDELVTLLLYKADRGKATEAYEAITESEVIQLLSVDDAVFKKAGEEFLEGNEAVSFTDYTVGVQAREKTVEYVLAYDGDFESLGLNRIPYPE</sequence>
<evidence type="ECO:0000259" key="1">
    <source>
        <dbReference type="Pfam" id="PF01850"/>
    </source>
</evidence>
<accession>A0A9Q4C4F2</accession>
<gene>
    <name evidence="2" type="ORF">EGH25_06950</name>
</gene>
<dbReference type="SUPFAM" id="SSF88723">
    <property type="entry name" value="PIN domain-like"/>
    <property type="match status" value="1"/>
</dbReference>
<dbReference type="GO" id="GO:0004521">
    <property type="term" value="F:RNA endonuclease activity"/>
    <property type="evidence" value="ECO:0007669"/>
    <property type="project" value="InterPro"/>
</dbReference>
<dbReference type="InterPro" id="IPR039018">
    <property type="entry name" value="VapC20-like"/>
</dbReference>
<name>A0A9Q4C4F2_9EURY</name>